<evidence type="ECO:0000256" key="4">
    <source>
        <dbReference type="ARBA" id="ARBA00022723"/>
    </source>
</evidence>
<dbReference type="GO" id="GO:0042438">
    <property type="term" value="P:melanin biosynthetic process"/>
    <property type="evidence" value="ECO:0007669"/>
    <property type="project" value="UniProtKB-KW"/>
</dbReference>
<dbReference type="Proteomes" id="UP000234474">
    <property type="component" value="Unassembled WGS sequence"/>
</dbReference>
<evidence type="ECO:0000313" key="12">
    <source>
        <dbReference type="EMBL" id="PKX95965.1"/>
    </source>
</evidence>
<reference evidence="13" key="1">
    <citation type="journal article" date="2018" name="Proc. Natl. Acad. Sci. U.S.A.">
        <title>Linking secondary metabolites to gene clusters through genome sequencing of six diverse Aspergillus species.</title>
        <authorList>
            <person name="Kaerboelling I."/>
            <person name="Vesth T.C."/>
            <person name="Frisvad J.C."/>
            <person name="Nybo J.L."/>
            <person name="Theobald S."/>
            <person name="Kuo A."/>
            <person name="Bowyer P."/>
            <person name="Matsuda Y."/>
            <person name="Mondo S."/>
            <person name="Lyhne E.K."/>
            <person name="Kogle M.E."/>
            <person name="Clum A."/>
            <person name="Lipzen A."/>
            <person name="Salamov A."/>
            <person name="Ngan C.Y."/>
            <person name="Daum C."/>
            <person name="Chiniquy J."/>
            <person name="Barry K."/>
            <person name="LaButti K."/>
            <person name="Haridas S."/>
            <person name="Simmons B.A."/>
            <person name="Magnuson J.K."/>
            <person name="Mortensen U.H."/>
            <person name="Larsen T.O."/>
            <person name="Grigoriev I.V."/>
            <person name="Baker S.E."/>
            <person name="Andersen M.R."/>
        </authorList>
    </citation>
    <scope>NUCLEOTIDE SEQUENCE [LARGE SCALE GENOMIC DNA]</scope>
    <source>
        <strain evidence="13">IBT 16806</strain>
    </source>
</reference>
<proteinExistence type="inferred from homology"/>
<keyword evidence="13" id="KW-1185">Reference proteome</keyword>
<organism evidence="12 13">
    <name type="scientific">Aspergillus novofumigatus (strain IBT 16806)</name>
    <dbReference type="NCBI Taxonomy" id="1392255"/>
    <lineage>
        <taxon>Eukaryota</taxon>
        <taxon>Fungi</taxon>
        <taxon>Dikarya</taxon>
        <taxon>Ascomycota</taxon>
        <taxon>Pezizomycotina</taxon>
        <taxon>Eurotiomycetes</taxon>
        <taxon>Eurotiomycetidae</taxon>
        <taxon>Eurotiales</taxon>
        <taxon>Aspergillaceae</taxon>
        <taxon>Aspergillus</taxon>
        <taxon>Aspergillus subgen. Fumigati</taxon>
    </lineage>
</organism>
<dbReference type="RefSeq" id="XP_024684560.1">
    <property type="nucleotide sequence ID" value="XM_024830734.1"/>
</dbReference>
<comment type="catalytic activity">
    <reaction evidence="10">
        <text>L-tyrosine + O2 = L-dopaquinone + H2O</text>
        <dbReference type="Rhea" id="RHEA:18117"/>
        <dbReference type="ChEBI" id="CHEBI:15377"/>
        <dbReference type="ChEBI" id="CHEBI:15379"/>
        <dbReference type="ChEBI" id="CHEBI:57924"/>
        <dbReference type="ChEBI" id="CHEBI:58315"/>
        <dbReference type="EC" id="1.14.18.1"/>
    </reaction>
</comment>
<dbReference type="InterPro" id="IPR008922">
    <property type="entry name" value="Di-copper_centre_dom_sf"/>
</dbReference>
<comment type="cofactor">
    <cofactor evidence="1">
        <name>Cu(2+)</name>
        <dbReference type="ChEBI" id="CHEBI:29036"/>
    </cofactor>
</comment>
<dbReference type="InterPro" id="IPR050316">
    <property type="entry name" value="Tyrosinase/Hemocyanin"/>
</dbReference>
<protein>
    <recommendedName>
        <fullName evidence="3">tyrosinase</fullName>
        <ecNumber evidence="3">1.14.18.1</ecNumber>
    </recommendedName>
</protein>
<comment type="caution">
    <text evidence="12">The sequence shown here is derived from an EMBL/GenBank/DDBJ whole genome shotgun (WGS) entry which is preliminary data.</text>
</comment>
<dbReference type="PANTHER" id="PTHR11474">
    <property type="entry name" value="TYROSINASE FAMILY MEMBER"/>
    <property type="match status" value="1"/>
</dbReference>
<dbReference type="GO" id="GO:0046872">
    <property type="term" value="F:metal ion binding"/>
    <property type="evidence" value="ECO:0007669"/>
    <property type="project" value="UniProtKB-KW"/>
</dbReference>
<gene>
    <name evidence="12" type="ORF">P174DRAFT_482914</name>
</gene>
<dbReference type="SUPFAM" id="SSF48056">
    <property type="entry name" value="Di-copper centre-containing domain"/>
    <property type="match status" value="1"/>
</dbReference>
<sequence>MANYYPITGIPVPVGQDPPPRREISSWAVSSEPVDQIQVSLFIRAVRKLQEKNPIKDKLSFYQIAGRQWLNFSCNKRILTIPQGSMQCLYNIMKNEIIPTIPDSNSAKEAWKQAAETWRLPYWDWALPQVDYGAHEEKLGVPKLVADSQVWILKLGEKEKESVPNPLYKFTNKLNGEEVNVGDKQKMGDFAIDFTKKPIFSNWIGTSRYADPNDSMKWVNGVQNNNEVTSSFTKHAWKQGGGNQTIAHNVFRILSDNYFKSYGTFASTRYKNELPIKIATDFFSLEEIHNHIHLWTGGSSGLQGHMANVPVAAFDPVFWLHHCNVDRLFAIWQFLNADKWFDNTWGDDRDPALKNLKPFHKNTEGEIYSSDGARDFTKLGYTYPELVNTNIDKLKRVISSKYGNSVTVLKEMKTTEGRLVDGVEEHYFNDYLINIEYDRYALDGEPYIVDFYVKGKDQPGRVGQTRHLGSFFNFSAPVLPDCENCADQKQSGVKSKAQVPITLPVCNLAVDTEFPDVTSLVLGHVGVQLQDQLFWTVSTPSGQEIPLEHLKGLHVTVHVGTAQYPTDASIKVFPDKYDLLLESDENNKLQMRDALRRELR</sequence>
<evidence type="ECO:0000256" key="5">
    <source>
        <dbReference type="ARBA" id="ARBA00023002"/>
    </source>
</evidence>
<dbReference type="InterPro" id="IPR041640">
    <property type="entry name" value="Tyrosinase_C"/>
</dbReference>
<dbReference type="OrthoDB" id="1658288at2759"/>
<dbReference type="STRING" id="1392255.A0A2I1CEB6"/>
<dbReference type="Gene3D" id="2.60.310.20">
    <property type="match status" value="1"/>
</dbReference>
<dbReference type="PROSITE" id="PS00498">
    <property type="entry name" value="TYROSINASE_2"/>
    <property type="match status" value="1"/>
</dbReference>
<accession>A0A2I1CEB6</accession>
<evidence type="ECO:0000256" key="9">
    <source>
        <dbReference type="ARBA" id="ARBA00048233"/>
    </source>
</evidence>
<dbReference type="PRINTS" id="PR00092">
    <property type="entry name" value="TYROSINASE"/>
</dbReference>
<comment type="similarity">
    <text evidence="2">Belongs to the tyrosinase family.</text>
</comment>
<evidence type="ECO:0000313" key="13">
    <source>
        <dbReference type="Proteomes" id="UP000234474"/>
    </source>
</evidence>
<keyword evidence="7" id="KW-0503">Monooxygenase</keyword>
<dbReference type="AlphaFoldDB" id="A0A2I1CEB6"/>
<evidence type="ECO:0000256" key="8">
    <source>
        <dbReference type="ARBA" id="ARBA00023101"/>
    </source>
</evidence>
<dbReference type="EC" id="1.14.18.1" evidence="3"/>
<evidence type="ECO:0000256" key="1">
    <source>
        <dbReference type="ARBA" id="ARBA00001973"/>
    </source>
</evidence>
<comment type="catalytic activity">
    <reaction evidence="9">
        <text>2 L-dopa + O2 = 2 L-dopaquinone + 2 H2O</text>
        <dbReference type="Rhea" id="RHEA:34287"/>
        <dbReference type="ChEBI" id="CHEBI:15377"/>
        <dbReference type="ChEBI" id="CHEBI:15379"/>
        <dbReference type="ChEBI" id="CHEBI:57504"/>
        <dbReference type="ChEBI" id="CHEBI:57924"/>
        <dbReference type="EC" id="1.14.18.1"/>
    </reaction>
</comment>
<dbReference type="Pfam" id="PF00264">
    <property type="entry name" value="Tyrosinase"/>
    <property type="match status" value="1"/>
</dbReference>
<evidence type="ECO:0000256" key="2">
    <source>
        <dbReference type="ARBA" id="ARBA00009928"/>
    </source>
</evidence>
<feature type="domain" description="Tyrosinase copper-binding" evidence="11">
    <location>
        <begin position="315"/>
        <end position="326"/>
    </location>
</feature>
<dbReference type="VEuPathDB" id="FungiDB:P174DRAFT_482914"/>
<evidence type="ECO:0000256" key="10">
    <source>
        <dbReference type="ARBA" id="ARBA00048881"/>
    </source>
</evidence>
<dbReference type="InterPro" id="IPR002227">
    <property type="entry name" value="Tyrosinase_Cu-bd"/>
</dbReference>
<evidence type="ECO:0000259" key="11">
    <source>
        <dbReference type="PROSITE" id="PS00498"/>
    </source>
</evidence>
<evidence type="ECO:0000256" key="6">
    <source>
        <dbReference type="ARBA" id="ARBA00023008"/>
    </source>
</evidence>
<dbReference type="Gene3D" id="1.10.1280.10">
    <property type="entry name" value="Di-copper center containing domain from catechol oxidase"/>
    <property type="match status" value="2"/>
</dbReference>
<keyword evidence="4" id="KW-0479">Metal-binding</keyword>
<keyword evidence="8" id="KW-0470">Melanin biosynthesis</keyword>
<dbReference type="GeneID" id="36538067"/>
<name>A0A2I1CEB6_ASPN1</name>
<keyword evidence="6" id="KW-0186">Copper</keyword>
<dbReference type="Pfam" id="PF18132">
    <property type="entry name" value="Tyrosinase_C"/>
    <property type="match status" value="1"/>
</dbReference>
<evidence type="ECO:0000256" key="7">
    <source>
        <dbReference type="ARBA" id="ARBA00023033"/>
    </source>
</evidence>
<keyword evidence="5" id="KW-0560">Oxidoreductase</keyword>
<dbReference type="OMA" id="CTSVEAT"/>
<dbReference type="PANTHER" id="PTHR11474:SF76">
    <property type="entry name" value="SHKT DOMAIN-CONTAINING PROTEIN"/>
    <property type="match status" value="1"/>
</dbReference>
<dbReference type="EMBL" id="MSZS01000003">
    <property type="protein sequence ID" value="PKX95965.1"/>
    <property type="molecule type" value="Genomic_DNA"/>
</dbReference>
<dbReference type="GO" id="GO:0004503">
    <property type="term" value="F:tyrosinase activity"/>
    <property type="evidence" value="ECO:0007669"/>
    <property type="project" value="UniProtKB-EC"/>
</dbReference>
<evidence type="ECO:0000256" key="3">
    <source>
        <dbReference type="ARBA" id="ARBA00011906"/>
    </source>
</evidence>